<dbReference type="AlphaFoldDB" id="A0AAW4MX17"/>
<keyword evidence="6" id="KW-1185">Reference proteome</keyword>
<dbReference type="EMBL" id="JAHOEL010000065">
    <property type="protein sequence ID" value="MBV3393347.1"/>
    <property type="molecule type" value="Genomic_DNA"/>
</dbReference>
<feature type="chain" id="PRO_5043442271" evidence="2">
    <location>
        <begin position="31"/>
        <end position="90"/>
    </location>
</feature>
<evidence type="ECO:0000313" key="5">
    <source>
        <dbReference type="Proteomes" id="UP001196408"/>
    </source>
</evidence>
<evidence type="ECO:0000313" key="3">
    <source>
        <dbReference type="EMBL" id="MBV3383348.1"/>
    </source>
</evidence>
<evidence type="ECO:0000313" key="4">
    <source>
        <dbReference type="EMBL" id="MBV3393347.1"/>
    </source>
</evidence>
<keyword evidence="1" id="KW-1133">Transmembrane helix</keyword>
<organism evidence="3 5">
    <name type="scientific">Catenibacterium mitsuokai</name>
    <dbReference type="NCBI Taxonomy" id="100886"/>
    <lineage>
        <taxon>Bacteria</taxon>
        <taxon>Bacillati</taxon>
        <taxon>Bacillota</taxon>
        <taxon>Erysipelotrichia</taxon>
        <taxon>Erysipelotrichales</taxon>
        <taxon>Coprobacillaceae</taxon>
        <taxon>Catenibacterium</taxon>
    </lineage>
</organism>
<comment type="caution">
    <text evidence="3">The sequence shown here is derived from an EMBL/GenBank/DDBJ whole genome shotgun (WGS) entry which is preliminary data.</text>
</comment>
<keyword evidence="1" id="KW-0472">Membrane</keyword>
<keyword evidence="1" id="KW-0812">Transmembrane</keyword>
<dbReference type="RefSeq" id="WP_040390046.1">
    <property type="nucleotide sequence ID" value="NZ_CABIWU010000066.1"/>
</dbReference>
<dbReference type="EMBL" id="JAHOEF010000067">
    <property type="protein sequence ID" value="MBV3383348.1"/>
    <property type="molecule type" value="Genomic_DNA"/>
</dbReference>
<accession>A0AAW4MX17</accession>
<feature type="signal peptide" evidence="2">
    <location>
        <begin position="1"/>
        <end position="30"/>
    </location>
</feature>
<gene>
    <name evidence="3" type="ORF">KSV97_09010</name>
    <name evidence="4" type="ORF">KSW06_08820</name>
</gene>
<proteinExistence type="predicted"/>
<dbReference type="GeneID" id="301324135"/>
<sequence length="90" mass="10034">MSNSIMMRLIKCLSIIMLVIGCVQPTSVQAYSPVLTETVQNTNNTNKNASVTVQEKDQPKQNTLELFVITVLVTILILFFVGIVHKDLKI</sequence>
<name>A0AAW4MX17_9FIRM</name>
<dbReference type="Proteomes" id="UP001197492">
    <property type="component" value="Unassembled WGS sequence"/>
</dbReference>
<protein>
    <submittedName>
        <fullName evidence="3">Uncharacterized protein</fullName>
    </submittedName>
</protein>
<keyword evidence="2" id="KW-0732">Signal</keyword>
<feature type="transmembrane region" description="Helical" evidence="1">
    <location>
        <begin position="66"/>
        <end position="84"/>
    </location>
</feature>
<dbReference type="Proteomes" id="UP001196408">
    <property type="component" value="Unassembled WGS sequence"/>
</dbReference>
<evidence type="ECO:0000256" key="2">
    <source>
        <dbReference type="SAM" id="SignalP"/>
    </source>
</evidence>
<reference evidence="3 6" key="1">
    <citation type="submission" date="2021-06" db="EMBL/GenBank/DDBJ databases">
        <title>Collection of gut derived symbiotic bacterial strains cultured from healthy donors.</title>
        <authorList>
            <person name="Lin H."/>
            <person name="Littmann E."/>
            <person name="Pamer E.G."/>
        </authorList>
    </citation>
    <scope>NUCLEOTIDE SEQUENCE</scope>
    <source>
        <strain evidence="4 6">MSK.21.70</strain>
        <strain evidence="3">MSK.21.82</strain>
    </source>
</reference>
<evidence type="ECO:0000313" key="6">
    <source>
        <dbReference type="Proteomes" id="UP001197492"/>
    </source>
</evidence>
<evidence type="ECO:0000256" key="1">
    <source>
        <dbReference type="SAM" id="Phobius"/>
    </source>
</evidence>